<dbReference type="PANTHER" id="PTHR21599">
    <property type="entry name" value="GLYCERATE KINASE"/>
    <property type="match status" value="1"/>
</dbReference>
<dbReference type="InterPro" id="IPR018193">
    <property type="entry name" value="Glyc_kinase_flavodox-like_fold"/>
</dbReference>
<dbReference type="InterPro" id="IPR004381">
    <property type="entry name" value="Glycerate_kinase"/>
</dbReference>
<evidence type="ECO:0000313" key="3">
    <source>
        <dbReference type="Proteomes" id="UP000326546"/>
    </source>
</evidence>
<feature type="region of interest" description="Disordered" evidence="1">
    <location>
        <begin position="289"/>
        <end position="309"/>
    </location>
</feature>
<protein>
    <submittedName>
        <fullName evidence="2">Glycerate kinase</fullName>
    </submittedName>
</protein>
<dbReference type="OrthoDB" id="9774290at2"/>
<sequence>MPSSRPTRRSCPASWPRATRAQAKSLRPRWPRCARPCRWSTAELGPPVSASATPGPSGPRVVVVVDRAGERLTAAAAAGVAQGWTRTAPHTLVEAHDCHDGGAGLTAVIADRLGATLHPVVVPGPAGAQVPAAVAVVSATDGDGADIGAGGTAYLDTAQVAGRHLVPRERLTDPEGLSSAGVARLLRHARDLGVDRIVVGVGPLAAHDGGVGLLQELGAGADLAALPAVRDEWDCTRLVLVTTTEAPLLGFQGASASLGEHGVLPEVTQRLEARMGDLTDRVNAVLPPPRDLLTGLPHRPEREPGSGAGGGVGYALQLIGARTDDGARFLLDELGIRTRLPGSLLVLVTDRYDYTTVHDGVVAQTARAALGFATPTVVLAREVAVGRREGMSLGVSGAYELREGEDLAGLAARVARTWTPVR</sequence>
<dbReference type="SUPFAM" id="SSF110738">
    <property type="entry name" value="Glycerate kinase I"/>
    <property type="match status" value="1"/>
</dbReference>
<dbReference type="Proteomes" id="UP000326546">
    <property type="component" value="Chromosome"/>
</dbReference>
<proteinExistence type="predicted"/>
<dbReference type="GO" id="GO:0008887">
    <property type="term" value="F:glycerate kinase activity"/>
    <property type="evidence" value="ECO:0007669"/>
    <property type="project" value="InterPro"/>
</dbReference>
<dbReference type="InterPro" id="IPR036129">
    <property type="entry name" value="Glycerate_kinase_sf"/>
</dbReference>
<feature type="region of interest" description="Disordered" evidence="1">
    <location>
        <begin position="1"/>
        <end position="27"/>
    </location>
</feature>
<organism evidence="2 3">
    <name type="scientific">Ornithinimicrobium pratense</name>
    <dbReference type="NCBI Taxonomy" id="2593973"/>
    <lineage>
        <taxon>Bacteria</taxon>
        <taxon>Bacillati</taxon>
        <taxon>Actinomycetota</taxon>
        <taxon>Actinomycetes</taxon>
        <taxon>Micrococcales</taxon>
        <taxon>Ornithinimicrobiaceae</taxon>
        <taxon>Ornithinimicrobium</taxon>
    </lineage>
</organism>
<dbReference type="AlphaFoldDB" id="A0A5J6V5E9"/>
<name>A0A5J6V5E9_9MICO</name>
<keyword evidence="2" id="KW-0418">Kinase</keyword>
<dbReference type="GO" id="GO:0031388">
    <property type="term" value="P:organic acid phosphorylation"/>
    <property type="evidence" value="ECO:0007669"/>
    <property type="project" value="InterPro"/>
</dbReference>
<reference evidence="2 3" key="1">
    <citation type="submission" date="2019-09" db="EMBL/GenBank/DDBJ databases">
        <title>Serinicoccus pratensis sp. nov., isolated from meadow soil.</title>
        <authorList>
            <person name="Zhang W."/>
        </authorList>
    </citation>
    <scope>NUCLEOTIDE SEQUENCE [LARGE SCALE GENOMIC DNA]</scope>
    <source>
        <strain evidence="2 3">W204</strain>
    </source>
</reference>
<dbReference type="EMBL" id="CP044427">
    <property type="protein sequence ID" value="QFG68232.1"/>
    <property type="molecule type" value="Genomic_DNA"/>
</dbReference>
<gene>
    <name evidence="2" type="ORF">FY030_05430</name>
</gene>
<evidence type="ECO:0000313" key="2">
    <source>
        <dbReference type="EMBL" id="QFG68232.1"/>
    </source>
</evidence>
<dbReference type="Gene3D" id="3.90.1510.10">
    <property type="entry name" value="Glycerate kinase, domain 2"/>
    <property type="match status" value="1"/>
</dbReference>
<dbReference type="Pfam" id="PF02595">
    <property type="entry name" value="Gly_kinase"/>
    <property type="match status" value="1"/>
</dbReference>
<keyword evidence="2" id="KW-0808">Transferase</keyword>
<keyword evidence="3" id="KW-1185">Reference proteome</keyword>
<accession>A0A5J6V5E9</accession>
<dbReference type="PANTHER" id="PTHR21599:SF0">
    <property type="entry name" value="GLYCERATE KINASE"/>
    <property type="match status" value="1"/>
</dbReference>
<dbReference type="KEGG" id="serw:FY030_05430"/>
<evidence type="ECO:0000256" key="1">
    <source>
        <dbReference type="SAM" id="MobiDB-lite"/>
    </source>
</evidence>